<dbReference type="EMBL" id="JXTC01000033">
    <property type="protein sequence ID" value="PON97236.1"/>
    <property type="molecule type" value="Genomic_DNA"/>
</dbReference>
<name>A0A2P5FHI4_TREOI</name>
<sequence length="117" mass="13827">FSLQLIRLPFCSRRSSFKRALLQMPSPIKEGLSFYLICINFDSDKLIQIWRGSYYNRSELAESPPVNQSELPIRIEKNQEEPLKCFILPLEIFSNIIIDDHQYSEIYKNIVIFKLLN</sequence>
<protein>
    <submittedName>
        <fullName evidence="1">Uncharacterized protein</fullName>
    </submittedName>
</protein>
<accession>A0A2P5FHI4</accession>
<reference evidence="2" key="1">
    <citation type="submission" date="2016-06" db="EMBL/GenBank/DDBJ databases">
        <title>Parallel loss of symbiosis genes in relatives of nitrogen-fixing non-legume Parasponia.</title>
        <authorList>
            <person name="Van Velzen R."/>
            <person name="Holmer R."/>
            <person name="Bu F."/>
            <person name="Rutten L."/>
            <person name="Van Zeijl A."/>
            <person name="Liu W."/>
            <person name="Santuari L."/>
            <person name="Cao Q."/>
            <person name="Sharma T."/>
            <person name="Shen D."/>
            <person name="Roswanjaya Y."/>
            <person name="Wardhani T."/>
            <person name="Kalhor M.S."/>
            <person name="Jansen J."/>
            <person name="Van den Hoogen J."/>
            <person name="Gungor B."/>
            <person name="Hartog M."/>
            <person name="Hontelez J."/>
            <person name="Verver J."/>
            <person name="Yang W.-C."/>
            <person name="Schijlen E."/>
            <person name="Repin R."/>
            <person name="Schilthuizen M."/>
            <person name="Schranz E."/>
            <person name="Heidstra R."/>
            <person name="Miyata K."/>
            <person name="Fedorova E."/>
            <person name="Kohlen W."/>
            <person name="Bisseling T."/>
            <person name="Smit S."/>
            <person name="Geurts R."/>
        </authorList>
    </citation>
    <scope>NUCLEOTIDE SEQUENCE [LARGE SCALE GENOMIC DNA]</scope>
    <source>
        <strain evidence="2">cv. RG33-2</strain>
    </source>
</reference>
<evidence type="ECO:0000313" key="1">
    <source>
        <dbReference type="EMBL" id="PON97236.1"/>
    </source>
</evidence>
<comment type="caution">
    <text evidence="1">The sequence shown here is derived from an EMBL/GenBank/DDBJ whole genome shotgun (WGS) entry which is preliminary data.</text>
</comment>
<gene>
    <name evidence="1" type="ORF">TorRG33x02_069920</name>
</gene>
<dbReference type="InParanoid" id="A0A2P5FHI4"/>
<dbReference type="AlphaFoldDB" id="A0A2P5FHI4"/>
<feature type="non-terminal residue" evidence="1">
    <location>
        <position position="1"/>
    </location>
</feature>
<keyword evidence="2" id="KW-1185">Reference proteome</keyword>
<evidence type="ECO:0000313" key="2">
    <source>
        <dbReference type="Proteomes" id="UP000237000"/>
    </source>
</evidence>
<dbReference type="Proteomes" id="UP000237000">
    <property type="component" value="Unassembled WGS sequence"/>
</dbReference>
<proteinExistence type="predicted"/>
<organism evidence="1 2">
    <name type="scientific">Trema orientale</name>
    <name type="common">Charcoal tree</name>
    <name type="synonym">Celtis orientalis</name>
    <dbReference type="NCBI Taxonomy" id="63057"/>
    <lineage>
        <taxon>Eukaryota</taxon>
        <taxon>Viridiplantae</taxon>
        <taxon>Streptophyta</taxon>
        <taxon>Embryophyta</taxon>
        <taxon>Tracheophyta</taxon>
        <taxon>Spermatophyta</taxon>
        <taxon>Magnoliopsida</taxon>
        <taxon>eudicotyledons</taxon>
        <taxon>Gunneridae</taxon>
        <taxon>Pentapetalae</taxon>
        <taxon>rosids</taxon>
        <taxon>fabids</taxon>
        <taxon>Rosales</taxon>
        <taxon>Cannabaceae</taxon>
        <taxon>Trema</taxon>
    </lineage>
</organism>